<reference evidence="2" key="2">
    <citation type="submission" date="2014-09" db="EMBL/GenBank/DDBJ databases">
        <authorList>
            <consortium name="NBRP consortium"/>
            <person name="Sawabe T."/>
            <person name="Meirelles P."/>
            <person name="Nakanishi M."/>
            <person name="Sayaka M."/>
            <person name="Hattori M."/>
            <person name="Ohkuma M."/>
        </authorList>
    </citation>
    <scope>NUCLEOTIDE SEQUENCE [LARGE SCALE GENOMIC DNA]</scope>
    <source>
        <strain evidence="2">JCM 19239</strain>
    </source>
</reference>
<comment type="caution">
    <text evidence="1">The sequence shown here is derived from an EMBL/GenBank/DDBJ whole genome shotgun (WGS) entry which is preliminary data.</text>
</comment>
<gene>
    <name evidence="1" type="ORF">JCM19239_7083</name>
</gene>
<protein>
    <submittedName>
        <fullName evidence="1">D-3-phosphoglycerate dehydrogenase</fullName>
        <ecNumber evidence="1">1.1.1.95</ecNumber>
    </submittedName>
</protein>
<evidence type="ECO:0000313" key="1">
    <source>
        <dbReference type="EMBL" id="GAL29823.1"/>
    </source>
</evidence>
<proteinExistence type="predicted"/>
<keyword evidence="1" id="KW-0560">Oxidoreductase</keyword>
<accession>A0ABQ0JM57</accession>
<dbReference type="GO" id="GO:0004617">
    <property type="term" value="F:phosphoglycerate dehydrogenase activity"/>
    <property type="evidence" value="ECO:0007669"/>
    <property type="project" value="UniProtKB-EC"/>
</dbReference>
<keyword evidence="2" id="KW-1185">Reference proteome</keyword>
<dbReference type="Proteomes" id="UP000029223">
    <property type="component" value="Unassembled WGS sequence"/>
</dbReference>
<sequence length="46" mass="5298">MKQIKTYNAIANKGLDKFSRDQYEVSSEFSAPDAILLRSQKLHEEP</sequence>
<reference evidence="2" key="1">
    <citation type="submission" date="2014-09" db="EMBL/GenBank/DDBJ databases">
        <title>Vibrio variabilis JCM 19239. (C206) whole genome shotgun sequence.</title>
        <authorList>
            <person name="Sawabe T."/>
            <person name="Meirelles P."/>
            <person name="Nakanishi M."/>
            <person name="Sayaka M."/>
            <person name="Hattori M."/>
            <person name="Ohkuma M."/>
        </authorList>
    </citation>
    <scope>NUCLEOTIDE SEQUENCE [LARGE SCALE GENOMIC DNA]</scope>
    <source>
        <strain evidence="2">JCM 19239</strain>
    </source>
</reference>
<organism evidence="1 2">
    <name type="scientific">Vibrio variabilis</name>
    <dbReference type="NCBI Taxonomy" id="990271"/>
    <lineage>
        <taxon>Bacteria</taxon>
        <taxon>Pseudomonadati</taxon>
        <taxon>Pseudomonadota</taxon>
        <taxon>Gammaproteobacteria</taxon>
        <taxon>Vibrionales</taxon>
        <taxon>Vibrionaceae</taxon>
        <taxon>Vibrio</taxon>
    </lineage>
</organism>
<name>A0ABQ0JM57_9VIBR</name>
<dbReference type="EC" id="1.1.1.95" evidence="1"/>
<evidence type="ECO:0000313" key="2">
    <source>
        <dbReference type="Proteomes" id="UP000029223"/>
    </source>
</evidence>
<dbReference type="EMBL" id="BBMS01000074">
    <property type="protein sequence ID" value="GAL29823.1"/>
    <property type="molecule type" value="Genomic_DNA"/>
</dbReference>